<feature type="domain" description="Protein kinase" evidence="1">
    <location>
        <begin position="1"/>
        <end position="65"/>
    </location>
</feature>
<evidence type="ECO:0000259" key="1">
    <source>
        <dbReference type="PROSITE" id="PS50011"/>
    </source>
</evidence>
<accession>V3TLW5</accession>
<dbReference type="InterPro" id="IPR011009">
    <property type="entry name" value="Kinase-like_dom_sf"/>
</dbReference>
<dbReference type="RefSeq" id="XP_009027524.1">
    <property type="nucleotide sequence ID" value="XM_009029276.1"/>
</dbReference>
<evidence type="ECO:0000313" key="2">
    <source>
        <dbReference type="EMBL" id="ESN94460.1"/>
    </source>
</evidence>
<feature type="non-terminal residue" evidence="2">
    <location>
        <position position="65"/>
    </location>
</feature>
<name>V3TLW5_HELRO</name>
<dbReference type="Gene3D" id="1.10.510.10">
    <property type="entry name" value="Transferase(Phosphotransferase) domain 1"/>
    <property type="match status" value="1"/>
</dbReference>
<dbReference type="GeneID" id="20196476"/>
<dbReference type="InterPro" id="IPR008266">
    <property type="entry name" value="Tyr_kinase_AS"/>
</dbReference>
<organism evidence="2">
    <name type="scientific">Helobdella robusta</name>
    <name type="common">Californian leech</name>
    <dbReference type="NCBI Taxonomy" id="6412"/>
    <lineage>
        <taxon>Eukaryota</taxon>
        <taxon>Metazoa</taxon>
        <taxon>Spiralia</taxon>
        <taxon>Lophotrochozoa</taxon>
        <taxon>Annelida</taxon>
        <taxon>Clitellata</taxon>
        <taxon>Hirudinea</taxon>
        <taxon>Rhynchobdellida</taxon>
        <taxon>Glossiphoniidae</taxon>
        <taxon>Helobdella</taxon>
    </lineage>
</organism>
<dbReference type="STRING" id="6412.T1EIS6"/>
<dbReference type="PANTHER" id="PTHR24417:SF7">
    <property type="entry name" value="CHROMATIN MODIFICATION-RELATED PROTEIN EAF1"/>
    <property type="match status" value="1"/>
</dbReference>
<dbReference type="InterPro" id="IPR000719">
    <property type="entry name" value="Prot_kinase_dom"/>
</dbReference>
<dbReference type="InterPro" id="IPR001245">
    <property type="entry name" value="Ser-Thr/Tyr_kinase_cat_dom"/>
</dbReference>
<protein>
    <recommendedName>
        <fullName evidence="1">Protein kinase domain-containing protein</fullName>
    </recommendedName>
</protein>
<sequence length="65" mass="7655">LDIVTGLDVLHNHKYVHRDLAARNCLVTSDLTVKIGDYGLAEEKFPVDYFKWQNYMFPIRWMAPE</sequence>
<dbReference type="PROSITE" id="PS50011">
    <property type="entry name" value="PROTEIN_KINASE_DOM"/>
    <property type="match status" value="1"/>
</dbReference>
<dbReference type="HOGENOM" id="CLU_206884_0_0_1"/>
<gene>
    <name evidence="2" type="ORF">HELRODRAFT_138281</name>
</gene>
<reference evidence="2" key="1">
    <citation type="journal article" date="2013" name="Nature">
        <title>Insights into bilaterian evolution from three spiralian genomes.</title>
        <authorList>
            <person name="Simakov O."/>
            <person name="Marletaz F."/>
            <person name="Cho S.J."/>
            <person name="Edsinger-Gonzales E."/>
            <person name="Havlak P."/>
            <person name="Hellsten U."/>
            <person name="Kuo D.H."/>
            <person name="Larsson T."/>
            <person name="Lv J."/>
            <person name="Arendt D."/>
            <person name="Savage R."/>
            <person name="Osoegawa K."/>
            <person name="de Jong P."/>
            <person name="Grimwood J."/>
            <person name="Chapman J.A."/>
            <person name="Shapiro H."/>
            <person name="Aerts A."/>
            <person name="Otillar R.P."/>
            <person name="Terry A.Y."/>
            <person name="Boore J.L."/>
            <person name="Grigoriev I.V."/>
            <person name="Lindberg D.R."/>
            <person name="Seaver E.C."/>
            <person name="Weisblat D.A."/>
            <person name="Putnam N.H."/>
            <person name="Rokhsar D.S."/>
        </authorList>
    </citation>
    <scope>NUCLEOTIDE SEQUENCE</scope>
</reference>
<dbReference type="PROSITE" id="PS00109">
    <property type="entry name" value="PROTEIN_KINASE_TYR"/>
    <property type="match status" value="1"/>
</dbReference>
<dbReference type="OMA" id="EFVPLRW"/>
<proteinExistence type="predicted"/>
<dbReference type="SUPFAM" id="SSF56112">
    <property type="entry name" value="Protein kinase-like (PK-like)"/>
    <property type="match status" value="1"/>
</dbReference>
<dbReference type="EMBL" id="KB097571">
    <property type="protein sequence ID" value="ESN94460.1"/>
    <property type="molecule type" value="Genomic_DNA"/>
</dbReference>
<dbReference type="Pfam" id="PF07714">
    <property type="entry name" value="PK_Tyr_Ser-Thr"/>
    <property type="match status" value="1"/>
</dbReference>
<feature type="non-terminal residue" evidence="2">
    <location>
        <position position="1"/>
    </location>
</feature>
<dbReference type="OrthoDB" id="5973359at2759"/>
<dbReference type="PANTHER" id="PTHR24417">
    <property type="entry name" value="SERINE/THREONINE-PROTEIN KINASE LMTK1"/>
    <property type="match status" value="1"/>
</dbReference>